<accession>M6WQI6</accession>
<dbReference type="EMBL" id="AKWF02000033">
    <property type="protein sequence ID" value="EMO64008.1"/>
    <property type="molecule type" value="Genomic_DNA"/>
</dbReference>
<protein>
    <submittedName>
        <fullName evidence="2">Uncharacterized protein</fullName>
    </submittedName>
</protein>
<evidence type="ECO:0000313" key="2">
    <source>
        <dbReference type="EMBL" id="EMO64008.1"/>
    </source>
</evidence>
<dbReference type="STRING" id="1192866.LEP1GSC133_1034"/>
<keyword evidence="1" id="KW-0812">Transmembrane</keyword>
<reference evidence="2 3" key="1">
    <citation type="submission" date="2013-01" db="EMBL/GenBank/DDBJ databases">
        <authorList>
            <person name="Harkins D.M."/>
            <person name="Durkin A.S."/>
            <person name="Brinkac L.M."/>
            <person name="Haft D.H."/>
            <person name="Selengut J.D."/>
            <person name="Sanka R."/>
            <person name="DePew J."/>
            <person name="Purushe J."/>
            <person name="Picardeau M."/>
            <person name="Werts C."/>
            <person name="Goarant C."/>
            <person name="Vinetz J.M."/>
            <person name="Sutton G.G."/>
            <person name="Nierman W.C."/>
            <person name="Fouts D.E."/>
        </authorList>
    </citation>
    <scope>NUCLEOTIDE SEQUENCE [LARGE SCALE GENOMIC DNA]</scope>
    <source>
        <strain evidence="2 3">200901868</strain>
    </source>
</reference>
<keyword evidence="1" id="KW-0472">Membrane</keyword>
<feature type="transmembrane region" description="Helical" evidence="1">
    <location>
        <begin position="29"/>
        <end position="48"/>
    </location>
</feature>
<gene>
    <name evidence="2" type="ORF">LEP1GSC133_1034</name>
</gene>
<name>M6WQI6_LEPBO</name>
<keyword evidence="1" id="KW-1133">Transmembrane helix</keyword>
<evidence type="ECO:0000313" key="3">
    <source>
        <dbReference type="Proteomes" id="UP000012159"/>
    </source>
</evidence>
<dbReference type="AlphaFoldDB" id="M6WQI6"/>
<evidence type="ECO:0000256" key="1">
    <source>
        <dbReference type="SAM" id="Phobius"/>
    </source>
</evidence>
<sequence>MTYGFSGLEWNRGYRFVESKGTFKKTSGWPLYIVAGVLLFLALIFLIGRFNRTGLEEKIATGKPIYFYFMRSEIRRNTNSVF</sequence>
<organism evidence="2 3">
    <name type="scientific">Leptospira borgpetersenii serovar Pomona str. 200901868</name>
    <dbReference type="NCBI Taxonomy" id="1192866"/>
    <lineage>
        <taxon>Bacteria</taxon>
        <taxon>Pseudomonadati</taxon>
        <taxon>Spirochaetota</taxon>
        <taxon>Spirochaetia</taxon>
        <taxon>Leptospirales</taxon>
        <taxon>Leptospiraceae</taxon>
        <taxon>Leptospira</taxon>
    </lineage>
</organism>
<proteinExistence type="predicted"/>
<comment type="caution">
    <text evidence="2">The sequence shown here is derived from an EMBL/GenBank/DDBJ whole genome shotgun (WGS) entry which is preliminary data.</text>
</comment>
<dbReference type="Proteomes" id="UP000012159">
    <property type="component" value="Unassembled WGS sequence"/>
</dbReference>